<dbReference type="EMBL" id="NHRY01000258">
    <property type="protein sequence ID" value="PPQ27435.1"/>
    <property type="molecule type" value="Genomic_DNA"/>
</dbReference>
<dbReference type="SUPFAM" id="SSF111331">
    <property type="entry name" value="NAD kinase/diacylglycerol kinase-like"/>
    <property type="match status" value="1"/>
</dbReference>
<dbReference type="InterPro" id="IPR050187">
    <property type="entry name" value="Lipid_Phosphate_FormReg"/>
</dbReference>
<evidence type="ECO:0000313" key="6">
    <source>
        <dbReference type="EMBL" id="PPQ27435.1"/>
    </source>
</evidence>
<dbReference type="Gene3D" id="3.40.50.10330">
    <property type="entry name" value="Probable inorganic polyphosphate/atp-NAD kinase, domain 1"/>
    <property type="match status" value="1"/>
</dbReference>
<evidence type="ECO:0000256" key="2">
    <source>
        <dbReference type="ARBA" id="ARBA00022741"/>
    </source>
</evidence>
<dbReference type="InterPro" id="IPR001206">
    <property type="entry name" value="Diacylglycerol_kinase_cat_dom"/>
</dbReference>
<dbReference type="RefSeq" id="WP_104521964.1">
    <property type="nucleotide sequence ID" value="NZ_NHRY01000258.1"/>
</dbReference>
<evidence type="ECO:0000259" key="5">
    <source>
        <dbReference type="PROSITE" id="PS50146"/>
    </source>
</evidence>
<evidence type="ECO:0000256" key="1">
    <source>
        <dbReference type="ARBA" id="ARBA00022679"/>
    </source>
</evidence>
<dbReference type="PANTHER" id="PTHR12358">
    <property type="entry name" value="SPHINGOSINE KINASE"/>
    <property type="match status" value="1"/>
</dbReference>
<dbReference type="SMART" id="SM00046">
    <property type="entry name" value="DAGKc"/>
    <property type="match status" value="1"/>
</dbReference>
<dbReference type="Pfam" id="PF19279">
    <property type="entry name" value="YegS_C"/>
    <property type="match status" value="1"/>
</dbReference>
<proteinExistence type="predicted"/>
<dbReference type="Gene3D" id="2.60.200.40">
    <property type="match status" value="1"/>
</dbReference>
<accession>A0A2S6MYI5</accession>
<evidence type="ECO:0000256" key="4">
    <source>
        <dbReference type="ARBA" id="ARBA00022840"/>
    </source>
</evidence>
<dbReference type="InterPro" id="IPR016064">
    <property type="entry name" value="NAD/diacylglycerol_kinase_sf"/>
</dbReference>
<dbReference type="Pfam" id="PF00781">
    <property type="entry name" value="DAGK_cat"/>
    <property type="match status" value="1"/>
</dbReference>
<dbReference type="OrthoDB" id="9815110at2"/>
<reference evidence="6 7" key="1">
    <citation type="journal article" date="2018" name="Arch. Microbiol.">
        <title>New insights into the metabolic potential of the phototrophic purple bacterium Rhodopila globiformis DSM 161(T) from its draft genome sequence and evidence for a vanadium-dependent nitrogenase.</title>
        <authorList>
            <person name="Imhoff J.F."/>
            <person name="Rahn T."/>
            <person name="Kunzel S."/>
            <person name="Neulinger S.C."/>
        </authorList>
    </citation>
    <scope>NUCLEOTIDE SEQUENCE [LARGE SCALE GENOMIC DNA]</scope>
    <source>
        <strain evidence="6 7">DSM 161</strain>
    </source>
</reference>
<gene>
    <name evidence="6" type="ORF">CCS01_27170</name>
</gene>
<dbReference type="InterPro" id="IPR045540">
    <property type="entry name" value="YegS/DAGK_C"/>
</dbReference>
<keyword evidence="4" id="KW-0067">ATP-binding</keyword>
<organism evidence="6 7">
    <name type="scientific">Rhodopila globiformis</name>
    <name type="common">Rhodopseudomonas globiformis</name>
    <dbReference type="NCBI Taxonomy" id="1071"/>
    <lineage>
        <taxon>Bacteria</taxon>
        <taxon>Pseudomonadati</taxon>
        <taxon>Pseudomonadota</taxon>
        <taxon>Alphaproteobacteria</taxon>
        <taxon>Acetobacterales</taxon>
        <taxon>Acetobacteraceae</taxon>
        <taxon>Rhodopila</taxon>
    </lineage>
</organism>
<protein>
    <submittedName>
        <fullName evidence="6">Diacylglycerol kinase</fullName>
    </submittedName>
</protein>
<dbReference type="AlphaFoldDB" id="A0A2S6MYI5"/>
<comment type="caution">
    <text evidence="6">The sequence shown here is derived from an EMBL/GenBank/DDBJ whole genome shotgun (WGS) entry which is preliminary data.</text>
</comment>
<keyword evidence="3 6" id="KW-0418">Kinase</keyword>
<sequence>MIVIFNPAAGRRRAYLLWRVLDVLAANGVRLDIAETHRAGHAEALAREAARRGEPMVVAAGGDGTIAEVANGLMGTTARLGVIPLGTANVLAHELGLPFAPRSVAAALAFGRTCTLWPGQANGADGTRLFVQMLGVGFDAQVVHNLPFTLKKVLGKGAYVLQSLREMPRYPFPSIRMRIDDIETEAASVIISKGRLYGGSFHVAADAVPGEPGFSVVLFEHAGPAAAMMYGAALPLNLLGRAPGVRHVRACQIEFLQNVAVPAQADGDRAGYAPLSVCDAPAPIQVVVG</sequence>
<dbReference type="GO" id="GO:0005524">
    <property type="term" value="F:ATP binding"/>
    <property type="evidence" value="ECO:0007669"/>
    <property type="project" value="UniProtKB-KW"/>
</dbReference>
<keyword evidence="7" id="KW-1185">Reference proteome</keyword>
<dbReference type="GO" id="GO:0016301">
    <property type="term" value="F:kinase activity"/>
    <property type="evidence" value="ECO:0007669"/>
    <property type="project" value="UniProtKB-KW"/>
</dbReference>
<dbReference type="PANTHER" id="PTHR12358:SF106">
    <property type="entry name" value="LIPID KINASE YEGS"/>
    <property type="match status" value="1"/>
</dbReference>
<evidence type="ECO:0000256" key="3">
    <source>
        <dbReference type="ARBA" id="ARBA00022777"/>
    </source>
</evidence>
<dbReference type="PROSITE" id="PS50146">
    <property type="entry name" value="DAGK"/>
    <property type="match status" value="1"/>
</dbReference>
<evidence type="ECO:0000313" key="7">
    <source>
        <dbReference type="Proteomes" id="UP000239724"/>
    </source>
</evidence>
<dbReference type="InterPro" id="IPR017438">
    <property type="entry name" value="ATP-NAD_kinase_N"/>
</dbReference>
<dbReference type="Proteomes" id="UP000239724">
    <property type="component" value="Unassembled WGS sequence"/>
</dbReference>
<keyword evidence="2" id="KW-0547">Nucleotide-binding</keyword>
<dbReference type="GO" id="GO:0005886">
    <property type="term" value="C:plasma membrane"/>
    <property type="evidence" value="ECO:0007669"/>
    <property type="project" value="TreeGrafter"/>
</dbReference>
<feature type="domain" description="DAGKc" evidence="5">
    <location>
        <begin position="1"/>
        <end position="125"/>
    </location>
</feature>
<name>A0A2S6MYI5_RHOGL</name>
<keyword evidence="1" id="KW-0808">Transferase</keyword>